<reference evidence="1" key="1">
    <citation type="submission" date="2020-05" db="EMBL/GenBank/DDBJ databases">
        <title>Phylogenomic resolution of chytrid fungi.</title>
        <authorList>
            <person name="Stajich J.E."/>
            <person name="Amses K."/>
            <person name="Simmons R."/>
            <person name="Seto K."/>
            <person name="Myers J."/>
            <person name="Bonds A."/>
            <person name="Quandt C.A."/>
            <person name="Barry K."/>
            <person name="Liu P."/>
            <person name="Grigoriev I."/>
            <person name="Longcore J.E."/>
            <person name="James T.Y."/>
        </authorList>
    </citation>
    <scope>NUCLEOTIDE SEQUENCE</scope>
    <source>
        <strain evidence="1">JEL0318</strain>
    </source>
</reference>
<organism evidence="1 2">
    <name type="scientific">Rhizophlyctis rosea</name>
    <dbReference type="NCBI Taxonomy" id="64517"/>
    <lineage>
        <taxon>Eukaryota</taxon>
        <taxon>Fungi</taxon>
        <taxon>Fungi incertae sedis</taxon>
        <taxon>Chytridiomycota</taxon>
        <taxon>Chytridiomycota incertae sedis</taxon>
        <taxon>Chytridiomycetes</taxon>
        <taxon>Rhizophlyctidales</taxon>
        <taxon>Rhizophlyctidaceae</taxon>
        <taxon>Rhizophlyctis</taxon>
    </lineage>
</organism>
<dbReference type="Proteomes" id="UP001212841">
    <property type="component" value="Unassembled WGS sequence"/>
</dbReference>
<comment type="caution">
    <text evidence="1">The sequence shown here is derived from an EMBL/GenBank/DDBJ whole genome shotgun (WGS) entry which is preliminary data.</text>
</comment>
<sequence>MDSNQPNLVSAIDTPTRVCHPPTLRMLASKHINWTRILYKFPQTAFPRIHELYDEYLEVLKQAHKRRLMRCMNEAFHHNLPVDHLCRIIPPFLATAEDSSKWKEIDYMDMRIAVHFAHLSEACRKVIRATVATYSFRDNARTRTLLLVKLTAQMALWYRNEMELSDAQSRVVDRVGKFQIDQDEPVVPLIVQLAVDRWMRNTLDDYVKLWSMLPAEGVVDRCFPFQIIL</sequence>
<evidence type="ECO:0000313" key="2">
    <source>
        <dbReference type="Proteomes" id="UP001212841"/>
    </source>
</evidence>
<keyword evidence="2" id="KW-1185">Reference proteome</keyword>
<protein>
    <submittedName>
        <fullName evidence="1">Uncharacterized protein</fullName>
    </submittedName>
</protein>
<accession>A0AAD5SKL9</accession>
<name>A0AAD5SKL9_9FUNG</name>
<gene>
    <name evidence="1" type="ORF">HK097_010028</name>
</gene>
<dbReference type="AlphaFoldDB" id="A0AAD5SKL9"/>
<dbReference type="EMBL" id="JADGJD010000071">
    <property type="protein sequence ID" value="KAJ3055604.1"/>
    <property type="molecule type" value="Genomic_DNA"/>
</dbReference>
<proteinExistence type="predicted"/>
<evidence type="ECO:0000313" key="1">
    <source>
        <dbReference type="EMBL" id="KAJ3055604.1"/>
    </source>
</evidence>